<dbReference type="Gene3D" id="2.40.480.10">
    <property type="entry name" value="Allene oxide cyclase-like"/>
    <property type="match status" value="1"/>
</dbReference>
<accession>A0ABD3TNF1</accession>
<keyword evidence="4" id="KW-0052">Apoplast</keyword>
<evidence type="ECO:0000256" key="2">
    <source>
        <dbReference type="ARBA" id="ARBA00011738"/>
    </source>
</evidence>
<gene>
    <name evidence="5" type="ORF">ACJIZ3_022429</name>
</gene>
<comment type="function">
    <text evidence="4">Dirigent proteins impart stereoselectivity on the phenoxy radical-coupling reaction, yielding optically active lignans from two molecules of coniferyl alcohol in the biosynthesis of lignans, flavonolignans, and alkaloids and thus plays a central role in plant secondary metabolism.</text>
</comment>
<dbReference type="InterPro" id="IPR044859">
    <property type="entry name" value="Allene_oxi_cyc_Dirigent"/>
</dbReference>
<evidence type="ECO:0000313" key="6">
    <source>
        <dbReference type="Proteomes" id="UP001634393"/>
    </source>
</evidence>
<dbReference type="Pfam" id="PF03018">
    <property type="entry name" value="Dirigent"/>
    <property type="match status" value="1"/>
</dbReference>
<dbReference type="EMBL" id="JBJXBP010000003">
    <property type="protein sequence ID" value="KAL3837838.1"/>
    <property type="molecule type" value="Genomic_DNA"/>
</dbReference>
<comment type="caution">
    <text evidence="5">The sequence shown here is derived from an EMBL/GenBank/DDBJ whole genome shotgun (WGS) entry which is preliminary data.</text>
</comment>
<evidence type="ECO:0000256" key="4">
    <source>
        <dbReference type="RuleBase" id="RU363099"/>
    </source>
</evidence>
<keyword evidence="3 4" id="KW-0964">Secreted</keyword>
<dbReference type="GO" id="GO:0048046">
    <property type="term" value="C:apoplast"/>
    <property type="evidence" value="ECO:0007669"/>
    <property type="project" value="UniProtKB-SubCell"/>
</dbReference>
<dbReference type="Proteomes" id="UP001634393">
    <property type="component" value="Unassembled WGS sequence"/>
</dbReference>
<proteinExistence type="inferred from homology"/>
<dbReference type="GO" id="GO:0009699">
    <property type="term" value="P:phenylpropanoid biosynthetic process"/>
    <property type="evidence" value="ECO:0007669"/>
    <property type="project" value="UniProtKB-ARBA"/>
</dbReference>
<dbReference type="InterPro" id="IPR004265">
    <property type="entry name" value="Dirigent"/>
</dbReference>
<dbReference type="AlphaFoldDB" id="A0ABD3TNF1"/>
<evidence type="ECO:0000256" key="3">
    <source>
        <dbReference type="ARBA" id="ARBA00022525"/>
    </source>
</evidence>
<protein>
    <recommendedName>
        <fullName evidence="4">Dirigent protein</fullName>
    </recommendedName>
</protein>
<evidence type="ECO:0000313" key="5">
    <source>
        <dbReference type="EMBL" id="KAL3837838.1"/>
    </source>
</evidence>
<evidence type="ECO:0000256" key="1">
    <source>
        <dbReference type="ARBA" id="ARBA00010746"/>
    </source>
</evidence>
<sequence length="195" mass="21639">MVLTFTLSTFAHGRNVITMPHSSETETPTYVQKWFMNANNRQSEETLTEFHFFIQDQISGPNQTVFNVAEASVTPNSPYFFGRTQVVDHLMTAGPEFDSPQVGRIQGIHALDDLHETALTVNWNILFTEGPYEGSTLTLLGRLVAYATDGELSIVSGTGKFMLARGVALKKTYSTDAVTKNMVMEYRLYVSTPGA</sequence>
<comment type="subcellular location">
    <subcellularLocation>
        <location evidence="4">Secreted</location>
        <location evidence="4">Extracellular space</location>
        <location evidence="4">Apoplast</location>
    </subcellularLocation>
</comment>
<reference evidence="5 6" key="1">
    <citation type="submission" date="2024-12" db="EMBL/GenBank/DDBJ databases">
        <title>The unique morphological basis and parallel evolutionary history of personate flowers in Penstemon.</title>
        <authorList>
            <person name="Depatie T.H."/>
            <person name="Wessinger C.A."/>
        </authorList>
    </citation>
    <scope>NUCLEOTIDE SEQUENCE [LARGE SCALE GENOMIC DNA]</scope>
    <source>
        <strain evidence="5">WTNN_2</strain>
        <tissue evidence="5">Leaf</tissue>
    </source>
</reference>
<comment type="subunit">
    <text evidence="2 4">Homodimer.</text>
</comment>
<comment type="similarity">
    <text evidence="1 4">Belongs to the plant dirigent protein family.</text>
</comment>
<name>A0ABD3TNF1_9LAMI</name>
<organism evidence="5 6">
    <name type="scientific">Penstemon smallii</name>
    <dbReference type="NCBI Taxonomy" id="265156"/>
    <lineage>
        <taxon>Eukaryota</taxon>
        <taxon>Viridiplantae</taxon>
        <taxon>Streptophyta</taxon>
        <taxon>Embryophyta</taxon>
        <taxon>Tracheophyta</taxon>
        <taxon>Spermatophyta</taxon>
        <taxon>Magnoliopsida</taxon>
        <taxon>eudicotyledons</taxon>
        <taxon>Gunneridae</taxon>
        <taxon>Pentapetalae</taxon>
        <taxon>asterids</taxon>
        <taxon>lamiids</taxon>
        <taxon>Lamiales</taxon>
        <taxon>Plantaginaceae</taxon>
        <taxon>Cheloneae</taxon>
        <taxon>Penstemon</taxon>
    </lineage>
</organism>
<keyword evidence="6" id="KW-1185">Reference proteome</keyword>
<dbReference type="PANTHER" id="PTHR21495">
    <property type="entry name" value="NUCLEOPORIN-RELATED"/>
    <property type="match status" value="1"/>
</dbReference>